<evidence type="ECO:0000256" key="1">
    <source>
        <dbReference type="SAM" id="MobiDB-lite"/>
    </source>
</evidence>
<sequence>MSEQGAITRVRLLIDGCFVDSASEQWRTAVDPATQEILIRESFVTGSKSSATLRTRRRAPIAAHAPTLLKHQQPTREHLVAPRRCDGDRLGSPLNATTALK</sequence>
<reference evidence="2 3" key="1">
    <citation type="submission" date="2019-03" db="EMBL/GenBank/DDBJ databases">
        <title>Genomic Encyclopedia of Type Strains, Phase IV (KMG-IV): sequencing the most valuable type-strain genomes for metagenomic binning, comparative biology and taxonomic classification.</title>
        <authorList>
            <person name="Goeker M."/>
        </authorList>
    </citation>
    <scope>NUCLEOTIDE SEQUENCE [LARGE SCALE GENOMIC DNA]</scope>
    <source>
        <strain evidence="2 3">DSM 2286</strain>
    </source>
</reference>
<proteinExistence type="predicted"/>
<protein>
    <recommendedName>
        <fullName evidence="4">Aldehyde dehydrogenase family protein</fullName>
    </recommendedName>
</protein>
<dbReference type="EMBL" id="SMMU01000009">
    <property type="protein sequence ID" value="TCL32131.1"/>
    <property type="molecule type" value="Genomic_DNA"/>
</dbReference>
<evidence type="ECO:0000313" key="2">
    <source>
        <dbReference type="EMBL" id="TCL32131.1"/>
    </source>
</evidence>
<organism evidence="2 3">
    <name type="scientific">Azotobacter chroococcum</name>
    <dbReference type="NCBI Taxonomy" id="353"/>
    <lineage>
        <taxon>Bacteria</taxon>
        <taxon>Pseudomonadati</taxon>
        <taxon>Pseudomonadota</taxon>
        <taxon>Gammaproteobacteria</taxon>
        <taxon>Pseudomonadales</taxon>
        <taxon>Pseudomonadaceae</taxon>
        <taxon>Azotobacter</taxon>
    </lineage>
</organism>
<name>A0A4R1PP10_9GAMM</name>
<comment type="caution">
    <text evidence="2">The sequence shown here is derived from an EMBL/GenBank/DDBJ whole genome shotgun (WGS) entry which is preliminary data.</text>
</comment>
<evidence type="ECO:0008006" key="4">
    <source>
        <dbReference type="Google" id="ProtNLM"/>
    </source>
</evidence>
<dbReference type="AlphaFoldDB" id="A0A4R1PP10"/>
<feature type="region of interest" description="Disordered" evidence="1">
    <location>
        <begin position="71"/>
        <end position="101"/>
    </location>
</feature>
<dbReference type="Proteomes" id="UP000295169">
    <property type="component" value="Unassembled WGS sequence"/>
</dbReference>
<dbReference type="RefSeq" id="WP_131302862.1">
    <property type="nucleotide sequence ID" value="NZ_JBHLST010000040.1"/>
</dbReference>
<feature type="compositionally biased region" description="Basic and acidic residues" evidence="1">
    <location>
        <begin position="74"/>
        <end position="89"/>
    </location>
</feature>
<evidence type="ECO:0000313" key="3">
    <source>
        <dbReference type="Proteomes" id="UP000295169"/>
    </source>
</evidence>
<accession>A0A4R1PP10</accession>
<gene>
    <name evidence="2" type="ORF">EV691_109127</name>
</gene>